<feature type="domain" description="Glycosyl transferase family 1" evidence="1">
    <location>
        <begin position="317"/>
        <end position="455"/>
    </location>
</feature>
<dbReference type="EMBL" id="LNYY01000019">
    <property type="protein sequence ID" value="KTD69543.1"/>
    <property type="molecule type" value="Genomic_DNA"/>
</dbReference>
<keyword evidence="2" id="KW-0808">Transferase</keyword>
<proteinExistence type="predicted"/>
<keyword evidence="2" id="KW-0328">Glycosyltransferase</keyword>
<dbReference type="STRING" id="947033.Lste_2701"/>
<keyword evidence="3" id="KW-1185">Reference proteome</keyword>
<evidence type="ECO:0000259" key="1">
    <source>
        <dbReference type="Pfam" id="PF00534"/>
    </source>
</evidence>
<gene>
    <name evidence="2" type="ORF">Lste_2701</name>
</gene>
<dbReference type="InterPro" id="IPR001296">
    <property type="entry name" value="Glyco_trans_1"/>
</dbReference>
<dbReference type="PANTHER" id="PTHR46401">
    <property type="entry name" value="GLYCOSYLTRANSFERASE WBBK-RELATED"/>
    <property type="match status" value="1"/>
</dbReference>
<reference evidence="2 3" key="1">
    <citation type="submission" date="2015-11" db="EMBL/GenBank/DDBJ databases">
        <title>Genomic analysis of 38 Legionella species identifies large and diverse effector repertoires.</title>
        <authorList>
            <person name="Burstein D."/>
            <person name="Amaro F."/>
            <person name="Zusman T."/>
            <person name="Lifshitz Z."/>
            <person name="Cohen O."/>
            <person name="Gilbert J.A."/>
            <person name="Pupko T."/>
            <person name="Shuman H.A."/>
            <person name="Segal G."/>
        </authorList>
    </citation>
    <scope>NUCLEOTIDE SEQUENCE [LARGE SCALE GENOMIC DNA]</scope>
    <source>
        <strain evidence="2 3">IMVS3376</strain>
    </source>
</reference>
<sequence length="492" mass="56460">MQFYVTFRAHWRKIEITTAKYRHWLRRLGRNLFWILTHRFYIKKNQKKSLSLLRLMNNSSQEAVIDKTKVQRVLDDLTKNTASINMGSPVLLAHLQRYVRDATVLHDAPQLFIDISELVKKDYATGIQRVVRSILIHWLLAPPSGWRVQPVYATKYDGYLYAHHFTIKLLGSDKFFLKDTPIAYRAGDIFLGLDLCYEIVIAQQNFYQKLRACDVKTCFLVHDLLPVLMPHYFPNVASKLYRDWLEVIVSSNGLFCVSQSTAQVLEEWITNNKLKPRGNAPISWFHLGSDLQNSVPSLGLPADAELFLKQLQQHVSFLLVATLEPRKGHKQTLDAFELLWQQGHSINLILVGKTGWMMNSFVARIKSHPQYGIHLFWIDNASDQYVQQLYEAATCLLFPSEGEGFGLPIIEAANYGLPILARNLPVFREIAGEYAHYFSGYKAAELAEAISNWIRLYQQGLVTDSSAMPRLTWAESSAQLLARINPGDYINQ</sequence>
<protein>
    <submittedName>
        <fullName evidence="2">Glycosyltransferase</fullName>
        <ecNumber evidence="2">2.4.1.-</ecNumber>
    </submittedName>
</protein>
<dbReference type="EC" id="2.4.1.-" evidence="2"/>
<dbReference type="CDD" id="cd03809">
    <property type="entry name" value="GT4_MtfB-like"/>
    <property type="match status" value="1"/>
</dbReference>
<name>A0A0W0ZKB4_9GAMM</name>
<dbReference type="AlphaFoldDB" id="A0A0W0ZKB4"/>
<dbReference type="GO" id="GO:0016757">
    <property type="term" value="F:glycosyltransferase activity"/>
    <property type="evidence" value="ECO:0007669"/>
    <property type="project" value="UniProtKB-KW"/>
</dbReference>
<evidence type="ECO:0000313" key="2">
    <source>
        <dbReference type="EMBL" id="KTD69543.1"/>
    </source>
</evidence>
<dbReference type="SUPFAM" id="SSF53756">
    <property type="entry name" value="UDP-Glycosyltransferase/glycogen phosphorylase"/>
    <property type="match status" value="1"/>
</dbReference>
<dbReference type="Proteomes" id="UP000054926">
    <property type="component" value="Unassembled WGS sequence"/>
</dbReference>
<comment type="caution">
    <text evidence="2">The sequence shown here is derived from an EMBL/GenBank/DDBJ whole genome shotgun (WGS) entry which is preliminary data.</text>
</comment>
<dbReference type="Pfam" id="PF00534">
    <property type="entry name" value="Glycos_transf_1"/>
    <property type="match status" value="1"/>
</dbReference>
<organism evidence="2 3">
    <name type="scientific">Legionella steelei</name>
    <dbReference type="NCBI Taxonomy" id="947033"/>
    <lineage>
        <taxon>Bacteria</taxon>
        <taxon>Pseudomonadati</taxon>
        <taxon>Pseudomonadota</taxon>
        <taxon>Gammaproteobacteria</taxon>
        <taxon>Legionellales</taxon>
        <taxon>Legionellaceae</taxon>
        <taxon>Legionella</taxon>
    </lineage>
</organism>
<evidence type="ECO:0000313" key="3">
    <source>
        <dbReference type="Proteomes" id="UP000054926"/>
    </source>
</evidence>
<dbReference type="PATRIC" id="fig|947033.5.peg.2866"/>
<dbReference type="PANTHER" id="PTHR46401:SF9">
    <property type="entry name" value="MANNOSYLTRANSFERASE A"/>
    <property type="match status" value="1"/>
</dbReference>
<accession>A0A0W0ZKB4</accession>
<dbReference type="Gene3D" id="3.40.50.2000">
    <property type="entry name" value="Glycogen Phosphorylase B"/>
    <property type="match status" value="1"/>
</dbReference>